<dbReference type="SUPFAM" id="SSF101898">
    <property type="entry name" value="NHL repeat"/>
    <property type="match status" value="1"/>
</dbReference>
<keyword evidence="3" id="KW-0732">Signal</keyword>
<keyword evidence="1" id="KW-0677">Repeat</keyword>
<evidence type="ECO:0000256" key="1">
    <source>
        <dbReference type="ARBA" id="ARBA00022737"/>
    </source>
</evidence>
<sequence length="534" mass="56248">MKPFKKIVVSSLLAAALLGSSVAGAAGLKADALLNVDGRIMADITTYAGIGDFNLKNGNALNATFRSPGSIVVLADGSVLVADTRDHVIRKISAGQVSTFAGPELVVTFNEQGFPEGGLLDGQASESFFNEPMGLAADAKGNVYVADAGNNAIRKIDSKGKVTTLAGNGVFGLVDGEGGAARFNHPSDVVAAADGTLYVADTKNNVIRKISLDGKVSTLNSASDRAIQVRPGAAVIAGDYKDGSLKEAKFNEPSGLAVDSKGNLFVSDTGNQRIRYIDFSLGVVTTVAGSGMEVDGKSLFAANALYAAGDYADGDALKAKFDFPKGIAVTSEGGLLIADSLNHAVRYLLNGKVSTLTGTIETGETNGVEGEARFNNPSNVAVAGDGTILVADAFNNKIRQITPYQLPQSLPVNDSVKVVHRDSVIKFEVQPEIVNGRTMVPVRAISEALGYEVTYSNVNGARTVQLKKGNVTIELYIDKTGIKRMEPNKPDVSLATDAAPYIKKDNTYVPVRFFAEQIGKDVQWDQQHRTAIIR</sequence>
<organism evidence="5 6">
    <name type="scientific">Paenibacillus eucommiae</name>
    <dbReference type="NCBI Taxonomy" id="1355755"/>
    <lineage>
        <taxon>Bacteria</taxon>
        <taxon>Bacillati</taxon>
        <taxon>Bacillota</taxon>
        <taxon>Bacilli</taxon>
        <taxon>Bacillales</taxon>
        <taxon>Paenibacillaceae</taxon>
        <taxon>Paenibacillus</taxon>
    </lineage>
</organism>
<name>A0ABS4INZ8_9BACL</name>
<evidence type="ECO:0000313" key="6">
    <source>
        <dbReference type="Proteomes" id="UP001519287"/>
    </source>
</evidence>
<dbReference type="Proteomes" id="UP001519287">
    <property type="component" value="Unassembled WGS sequence"/>
</dbReference>
<dbReference type="Pfam" id="PF07833">
    <property type="entry name" value="Cu_amine_oxidN1"/>
    <property type="match status" value="1"/>
</dbReference>
<reference evidence="5 6" key="1">
    <citation type="submission" date="2021-03" db="EMBL/GenBank/DDBJ databases">
        <title>Genomic Encyclopedia of Type Strains, Phase IV (KMG-IV): sequencing the most valuable type-strain genomes for metagenomic binning, comparative biology and taxonomic classification.</title>
        <authorList>
            <person name="Goeker M."/>
        </authorList>
    </citation>
    <scope>NUCLEOTIDE SEQUENCE [LARGE SCALE GENOMIC DNA]</scope>
    <source>
        <strain evidence="5 6">DSM 26048</strain>
    </source>
</reference>
<dbReference type="PANTHER" id="PTHR13833:SF71">
    <property type="entry name" value="NHL DOMAIN-CONTAINING PROTEIN"/>
    <property type="match status" value="1"/>
</dbReference>
<evidence type="ECO:0000256" key="2">
    <source>
        <dbReference type="PROSITE-ProRule" id="PRU00504"/>
    </source>
</evidence>
<gene>
    <name evidence="5" type="ORF">J2Z66_000835</name>
</gene>
<feature type="repeat" description="NHL" evidence="2">
    <location>
        <begin position="250"/>
        <end position="280"/>
    </location>
</feature>
<evidence type="ECO:0000256" key="3">
    <source>
        <dbReference type="SAM" id="SignalP"/>
    </source>
</evidence>
<dbReference type="EMBL" id="JAGGLB010000002">
    <property type="protein sequence ID" value="MBP1989240.1"/>
    <property type="molecule type" value="Genomic_DNA"/>
</dbReference>
<feature type="repeat" description="NHL" evidence="2">
    <location>
        <begin position="129"/>
        <end position="159"/>
    </location>
</feature>
<dbReference type="InterPro" id="IPR001258">
    <property type="entry name" value="NHL_repeat"/>
</dbReference>
<dbReference type="RefSeq" id="WP_209970070.1">
    <property type="nucleotide sequence ID" value="NZ_JAGGLB010000002.1"/>
</dbReference>
<feature type="signal peptide" evidence="3">
    <location>
        <begin position="1"/>
        <end position="25"/>
    </location>
</feature>
<feature type="domain" description="Copper amine oxidase-like N-terminal" evidence="4">
    <location>
        <begin position="423"/>
        <end position="533"/>
    </location>
</feature>
<dbReference type="Gene3D" id="2.120.10.30">
    <property type="entry name" value="TolB, C-terminal domain"/>
    <property type="match status" value="4"/>
</dbReference>
<dbReference type="SUPFAM" id="SSF55383">
    <property type="entry name" value="Copper amine oxidase, domain N"/>
    <property type="match status" value="1"/>
</dbReference>
<dbReference type="InterPro" id="IPR011042">
    <property type="entry name" value="6-blade_b-propeller_TolB-like"/>
</dbReference>
<dbReference type="InterPro" id="IPR036582">
    <property type="entry name" value="Mao_N_sf"/>
</dbReference>
<proteinExistence type="predicted"/>
<dbReference type="PANTHER" id="PTHR13833">
    <property type="match status" value="1"/>
</dbReference>
<dbReference type="PROSITE" id="PS51125">
    <property type="entry name" value="NHL"/>
    <property type="match status" value="2"/>
</dbReference>
<feature type="chain" id="PRO_5045678000" evidence="3">
    <location>
        <begin position="26"/>
        <end position="534"/>
    </location>
</feature>
<keyword evidence="6" id="KW-1185">Reference proteome</keyword>
<dbReference type="Gene3D" id="3.30.457.10">
    <property type="entry name" value="Copper amine oxidase-like, N-terminal domain"/>
    <property type="match status" value="1"/>
</dbReference>
<protein>
    <submittedName>
        <fullName evidence="5">Sugar lactone lactonase YvrE</fullName>
    </submittedName>
</protein>
<comment type="caution">
    <text evidence="5">The sequence shown here is derived from an EMBL/GenBank/DDBJ whole genome shotgun (WGS) entry which is preliminary data.</text>
</comment>
<accession>A0ABS4INZ8</accession>
<dbReference type="Pfam" id="PF01436">
    <property type="entry name" value="NHL"/>
    <property type="match status" value="3"/>
</dbReference>
<dbReference type="InterPro" id="IPR012854">
    <property type="entry name" value="Cu_amine_oxidase-like_N"/>
</dbReference>
<evidence type="ECO:0000313" key="5">
    <source>
        <dbReference type="EMBL" id="MBP1989240.1"/>
    </source>
</evidence>
<evidence type="ECO:0000259" key="4">
    <source>
        <dbReference type="Pfam" id="PF07833"/>
    </source>
</evidence>